<dbReference type="AlphaFoldDB" id="A0A1Q8TEM5"/>
<dbReference type="RefSeq" id="WP_075368604.1">
    <property type="nucleotide sequence ID" value="NZ_MSDQ01000010.1"/>
</dbReference>
<evidence type="ECO:0000313" key="2">
    <source>
        <dbReference type="Proteomes" id="UP000186806"/>
    </source>
</evidence>
<gene>
    <name evidence="1" type="ORF">BTW10_05850</name>
</gene>
<protein>
    <submittedName>
        <fullName evidence="1">Uncharacterized protein</fullName>
    </submittedName>
</protein>
<accession>A0A1Q8TEM5</accession>
<organism evidence="1 2">
    <name type="scientific">Chromohalobacter japonicus</name>
    <dbReference type="NCBI Taxonomy" id="223900"/>
    <lineage>
        <taxon>Bacteria</taxon>
        <taxon>Pseudomonadati</taxon>
        <taxon>Pseudomonadota</taxon>
        <taxon>Gammaproteobacteria</taxon>
        <taxon>Oceanospirillales</taxon>
        <taxon>Halomonadaceae</taxon>
        <taxon>Chromohalobacter</taxon>
    </lineage>
</organism>
<evidence type="ECO:0000313" key="1">
    <source>
        <dbReference type="EMBL" id="OLO12141.1"/>
    </source>
</evidence>
<dbReference type="EMBL" id="MSDQ01000010">
    <property type="protein sequence ID" value="OLO12141.1"/>
    <property type="molecule type" value="Genomic_DNA"/>
</dbReference>
<proteinExistence type="predicted"/>
<reference evidence="1 2" key="1">
    <citation type="submission" date="2016-12" db="EMBL/GenBank/DDBJ databases">
        <title>Draft genome sequences of strains Salinicola socius SMB35, Salinicola sp. MH3R3-1 and Chromohalobacter sp. SMB17 from the Verkhnekamsk potash mining region of Russia.</title>
        <authorList>
            <person name="Mavrodi D.V."/>
            <person name="Olsson B.E."/>
            <person name="Korsakova E.S."/>
            <person name="Pyankova A."/>
            <person name="Mavrodi O.V."/>
            <person name="Plotnikova E.G."/>
        </authorList>
    </citation>
    <scope>NUCLEOTIDE SEQUENCE [LARGE SCALE GENOMIC DNA]</scope>
    <source>
        <strain evidence="1 2">SMB17</strain>
    </source>
</reference>
<sequence length="179" mass="20060">MHEARPAPLSLPWHLDEDMAMYRLRRLGAETFEAASLMLWAHALGRDAHDHPAGWLLCHSRARRALLWPQSLSQAHEAEATTVSLRLAAASPPSAETVTRLWFWERMVARRHWRVALREMSPRAVVLPVWLGYVGTKARGRHRLVVLSGLSGEPLPVLKSAVLWELGQLADACENDASA</sequence>
<comment type="caution">
    <text evidence="1">The sequence shown here is derived from an EMBL/GenBank/DDBJ whole genome shotgun (WGS) entry which is preliminary data.</text>
</comment>
<dbReference type="Proteomes" id="UP000186806">
    <property type="component" value="Unassembled WGS sequence"/>
</dbReference>
<name>A0A1Q8TEM5_9GAMM</name>
<keyword evidence="2" id="KW-1185">Reference proteome</keyword>